<dbReference type="InterPro" id="IPR011041">
    <property type="entry name" value="Quinoprot_gluc/sorb_DH_b-prop"/>
</dbReference>
<dbReference type="PANTHER" id="PTHR19328:SF13">
    <property type="entry name" value="HIPL1 PROTEIN"/>
    <property type="match status" value="1"/>
</dbReference>
<sequence>MHPFRSYSLAVLCRLIVIAIIVVLPNESLLAQNIRNGEKLFDANCAGCHNFKQDGIGPQLGGLKNIVDRTYLTEFIKSPKAQIDARVARALDKAKKFGTVMPDFKQLTATELDDVVAYILEKPAPSVRISSGKMPLENPIVPAIAPSSIVLNLQKVMQFPFTNKTQPRTRINKMGFHPITKETMVADLQGKIYILTANNQPDVYFDATEHFKNFTNAPGLATGLGSFAFHPDYAKNGLVYTTHTEPKDAAKADFAYADSIPVRLQWVVNEWTVVDPRSRVLTGKPRELLRVNVVDQIHGMQEIAFNPYAKLTDQDYGLLYIGIGDGGAVEKGYPFIARDKNHVWGKVLRIDPTGRTSKNGQYGIPKTNPFVGKDGLDEVYAAGFRNPNRISWTSDGKMLVTNIGQRQIESLYLIKPGKNYGWPDREGTFRIDSTDNVNNVYPLPKNDARYGYSYPAAQFDHDEGNAIMGGFEYTGKQLPQLRGKYIFGEIVRGRVFYVNLNEIKEGSQATIHEFPLMLDGQPTTLKELSKASKVDFRIGQDAAGELYLMTKSDGMTYKVVK</sequence>
<dbReference type="GO" id="GO:0046872">
    <property type="term" value="F:metal ion binding"/>
    <property type="evidence" value="ECO:0007669"/>
    <property type="project" value="UniProtKB-KW"/>
</dbReference>
<dbReference type="InterPro" id="IPR036909">
    <property type="entry name" value="Cyt_c-like_dom_sf"/>
</dbReference>
<evidence type="ECO:0000313" key="7">
    <source>
        <dbReference type="EMBL" id="SOD96588.1"/>
    </source>
</evidence>
<dbReference type="GO" id="GO:0020037">
    <property type="term" value="F:heme binding"/>
    <property type="evidence" value="ECO:0007669"/>
    <property type="project" value="InterPro"/>
</dbReference>
<name>A0A286GM36_9BACT</name>
<evidence type="ECO:0000256" key="3">
    <source>
        <dbReference type="ARBA" id="ARBA00023004"/>
    </source>
</evidence>
<keyword evidence="2 4" id="KW-0479">Metal-binding</keyword>
<evidence type="ECO:0000256" key="2">
    <source>
        <dbReference type="ARBA" id="ARBA00022723"/>
    </source>
</evidence>
<dbReference type="PANTHER" id="PTHR19328">
    <property type="entry name" value="HEDGEHOG-INTERACTING PROTEIN"/>
    <property type="match status" value="1"/>
</dbReference>
<keyword evidence="8" id="KW-1185">Reference proteome</keyword>
<dbReference type="InterPro" id="IPR009056">
    <property type="entry name" value="Cyt_c-like_dom"/>
</dbReference>
<keyword evidence="5" id="KW-1133">Transmembrane helix</keyword>
<keyword evidence="1 4" id="KW-0349">Heme</keyword>
<dbReference type="Pfam" id="PF00034">
    <property type="entry name" value="Cytochrom_C"/>
    <property type="match status" value="1"/>
</dbReference>
<dbReference type="PROSITE" id="PS51007">
    <property type="entry name" value="CYTC"/>
    <property type="match status" value="1"/>
</dbReference>
<dbReference type="RefSeq" id="WP_097130061.1">
    <property type="nucleotide sequence ID" value="NZ_OCNH01000006.1"/>
</dbReference>
<dbReference type="OrthoDB" id="9770043at2"/>
<feature type="transmembrane region" description="Helical" evidence="5">
    <location>
        <begin position="7"/>
        <end position="25"/>
    </location>
</feature>
<proteinExistence type="predicted"/>
<organism evidence="7 8">
    <name type="scientific">Spirosoma fluviale</name>
    <dbReference type="NCBI Taxonomy" id="1597977"/>
    <lineage>
        <taxon>Bacteria</taxon>
        <taxon>Pseudomonadati</taxon>
        <taxon>Bacteroidota</taxon>
        <taxon>Cytophagia</taxon>
        <taxon>Cytophagales</taxon>
        <taxon>Cytophagaceae</taxon>
        <taxon>Spirosoma</taxon>
    </lineage>
</organism>
<dbReference type="InterPro" id="IPR012938">
    <property type="entry name" value="Glc/Sorbosone_DH"/>
</dbReference>
<keyword evidence="5" id="KW-0812">Transmembrane</keyword>
<dbReference type="GO" id="GO:0009055">
    <property type="term" value="F:electron transfer activity"/>
    <property type="evidence" value="ECO:0007669"/>
    <property type="project" value="InterPro"/>
</dbReference>
<dbReference type="EMBL" id="OCNH01000006">
    <property type="protein sequence ID" value="SOD96588.1"/>
    <property type="molecule type" value="Genomic_DNA"/>
</dbReference>
<keyword evidence="3 4" id="KW-0408">Iron</keyword>
<gene>
    <name evidence="7" type="ORF">SAMN06269250_5384</name>
</gene>
<evidence type="ECO:0000313" key="8">
    <source>
        <dbReference type="Proteomes" id="UP000219452"/>
    </source>
</evidence>
<evidence type="ECO:0000256" key="1">
    <source>
        <dbReference type="ARBA" id="ARBA00022617"/>
    </source>
</evidence>
<evidence type="ECO:0000256" key="4">
    <source>
        <dbReference type="PROSITE-ProRule" id="PRU00433"/>
    </source>
</evidence>
<dbReference type="Gene3D" id="2.120.10.30">
    <property type="entry name" value="TolB, C-terminal domain"/>
    <property type="match status" value="1"/>
</dbReference>
<feature type="domain" description="Cytochrome c" evidence="6">
    <location>
        <begin position="32"/>
        <end position="123"/>
    </location>
</feature>
<dbReference type="InterPro" id="IPR011042">
    <property type="entry name" value="6-blade_b-propeller_TolB-like"/>
</dbReference>
<evidence type="ECO:0000259" key="6">
    <source>
        <dbReference type="PROSITE" id="PS51007"/>
    </source>
</evidence>
<accession>A0A286GM36</accession>
<keyword evidence="5" id="KW-0472">Membrane</keyword>
<evidence type="ECO:0000256" key="5">
    <source>
        <dbReference type="SAM" id="Phobius"/>
    </source>
</evidence>
<dbReference type="AlphaFoldDB" id="A0A286GM36"/>
<protein>
    <submittedName>
        <fullName evidence="7">Cytochrome c</fullName>
    </submittedName>
</protein>
<reference evidence="8" key="1">
    <citation type="submission" date="2017-09" db="EMBL/GenBank/DDBJ databases">
        <authorList>
            <person name="Varghese N."/>
            <person name="Submissions S."/>
        </authorList>
    </citation>
    <scope>NUCLEOTIDE SEQUENCE [LARGE SCALE GENOMIC DNA]</scope>
    <source>
        <strain evidence="8">DSM 29961</strain>
    </source>
</reference>
<dbReference type="SUPFAM" id="SSF46626">
    <property type="entry name" value="Cytochrome c"/>
    <property type="match status" value="1"/>
</dbReference>
<dbReference type="Proteomes" id="UP000219452">
    <property type="component" value="Unassembled WGS sequence"/>
</dbReference>
<dbReference type="Pfam" id="PF07995">
    <property type="entry name" value="GSDH"/>
    <property type="match status" value="1"/>
</dbReference>
<dbReference type="SUPFAM" id="SSF50952">
    <property type="entry name" value="Soluble quinoprotein glucose dehydrogenase"/>
    <property type="match status" value="1"/>
</dbReference>
<dbReference type="Gene3D" id="1.10.760.10">
    <property type="entry name" value="Cytochrome c-like domain"/>
    <property type="match status" value="1"/>
</dbReference>